<proteinExistence type="predicted"/>
<reference evidence="1" key="1">
    <citation type="submission" date="2021-01" db="EMBL/GenBank/DDBJ databases">
        <authorList>
            <person name="Corre E."/>
            <person name="Pelletier E."/>
            <person name="Niang G."/>
            <person name="Scheremetjew M."/>
            <person name="Finn R."/>
            <person name="Kale V."/>
            <person name="Holt S."/>
            <person name="Cochrane G."/>
            <person name="Meng A."/>
            <person name="Brown T."/>
            <person name="Cohen L."/>
        </authorList>
    </citation>
    <scope>NUCLEOTIDE SEQUENCE</scope>
    <source>
        <strain evidence="1">CCMP2084</strain>
    </source>
</reference>
<organism evidence="1">
    <name type="scientific">Attheya septentrionalis</name>
    <dbReference type="NCBI Taxonomy" id="420275"/>
    <lineage>
        <taxon>Eukaryota</taxon>
        <taxon>Sar</taxon>
        <taxon>Stramenopiles</taxon>
        <taxon>Ochrophyta</taxon>
        <taxon>Bacillariophyta</taxon>
        <taxon>Coscinodiscophyceae</taxon>
        <taxon>Chaetocerotophycidae</taxon>
        <taxon>Chaetocerotales</taxon>
        <taxon>Attheyaceae</taxon>
        <taxon>Attheya</taxon>
    </lineage>
</organism>
<dbReference type="AlphaFoldDB" id="A0A7S2UK78"/>
<protein>
    <submittedName>
        <fullName evidence="1">Uncharacterized protein</fullName>
    </submittedName>
</protein>
<gene>
    <name evidence="1" type="ORF">ASEP1449_LOCUS12264</name>
</gene>
<evidence type="ECO:0000313" key="1">
    <source>
        <dbReference type="EMBL" id="CAD9820431.1"/>
    </source>
</evidence>
<accession>A0A7S2UK78</accession>
<dbReference type="EMBL" id="HBHQ01018309">
    <property type="protein sequence ID" value="CAD9820431.1"/>
    <property type="molecule type" value="Transcribed_RNA"/>
</dbReference>
<name>A0A7S2UK78_9STRA</name>
<sequence length="175" mass="18895">MKRSYNGTENIKNMEHVWFLSSWSRLEIFAAFALLPVGCFGTGLRTLHYRICSNCSESGFYANALTAAIMTIPCPNHDAYKGLEREDPAGRNVLQSNGGEYLVIVHQGPLGTVEGAVDTVGLHQDVTKLGPLGSHDAVNVLVGNSDLGCLAGFTQNGANGQLKEFQEEDSEVHPT</sequence>